<evidence type="ECO:0000313" key="1">
    <source>
        <dbReference type="EMBL" id="OLZ51726.1"/>
    </source>
</evidence>
<reference evidence="1 2" key="1">
    <citation type="submission" date="2016-01" db="EMBL/GenBank/DDBJ databases">
        <title>Amycolatopsis coloradensis genome sequencing and assembly.</title>
        <authorList>
            <person name="Mayilraj S."/>
        </authorList>
    </citation>
    <scope>NUCLEOTIDE SEQUENCE [LARGE SCALE GENOMIC DNA]</scope>
    <source>
        <strain evidence="1 2">DSM 44225</strain>
    </source>
</reference>
<dbReference type="EMBL" id="MQUQ01000007">
    <property type="protein sequence ID" value="OLZ51726.1"/>
    <property type="molecule type" value="Genomic_DNA"/>
</dbReference>
<name>A0A1R0KUL3_9PSEU</name>
<evidence type="ECO:0000313" key="2">
    <source>
        <dbReference type="Proteomes" id="UP000187486"/>
    </source>
</evidence>
<dbReference type="Proteomes" id="UP000187486">
    <property type="component" value="Unassembled WGS sequence"/>
</dbReference>
<gene>
    <name evidence="1" type="ORF">BS329_15800</name>
</gene>
<sequence>MPASQRLAALAAERHQTSAEVIAAEPGMMDALAEQTRRTLVRIGYRPFTDEDVRLGLQCLNALDAGDPSALEAAAKIA</sequence>
<organism evidence="1 2">
    <name type="scientific">Amycolatopsis coloradensis</name>
    <dbReference type="NCBI Taxonomy" id="76021"/>
    <lineage>
        <taxon>Bacteria</taxon>
        <taxon>Bacillati</taxon>
        <taxon>Actinomycetota</taxon>
        <taxon>Actinomycetes</taxon>
        <taxon>Pseudonocardiales</taxon>
        <taxon>Pseudonocardiaceae</taxon>
        <taxon>Amycolatopsis</taxon>
    </lineage>
</organism>
<comment type="caution">
    <text evidence="1">The sequence shown here is derived from an EMBL/GenBank/DDBJ whole genome shotgun (WGS) entry which is preliminary data.</text>
</comment>
<keyword evidence="2" id="KW-1185">Reference proteome</keyword>
<protein>
    <submittedName>
        <fullName evidence="1">Uncharacterized protein</fullName>
    </submittedName>
</protein>
<dbReference type="AlphaFoldDB" id="A0A1R0KUL3"/>
<proteinExistence type="predicted"/>
<accession>A0A1R0KUL3</accession>